<name>A0A6N7KZ32_9ACTN</name>
<feature type="chain" id="PRO_5026770846" description="WxL domain-containing protein" evidence="1">
    <location>
        <begin position="24"/>
        <end position="178"/>
    </location>
</feature>
<dbReference type="AlphaFoldDB" id="A0A6N7KZ32"/>
<proteinExistence type="predicted"/>
<sequence length="178" mass="17068">MRIRYSVVAGVAMAVAVSGVADAAPGDTTVTFSVSGSSLSISVPSSVSLGAGLPGATVGGQLGAVTVTDARALLTASWTASVISTSFTTGGATSAETVAASAVSYWSGVATATSGVGTFTPGQATAGVAQTLNSSRTAYSLTAGVGNNSATWNPTLSIALPASAVNGTYTGTVTHSIA</sequence>
<organism evidence="2 3">
    <name type="scientific">Streptomyces kaniharaensis</name>
    <dbReference type="NCBI Taxonomy" id="212423"/>
    <lineage>
        <taxon>Bacteria</taxon>
        <taxon>Bacillati</taxon>
        <taxon>Actinomycetota</taxon>
        <taxon>Actinomycetes</taxon>
        <taxon>Kitasatosporales</taxon>
        <taxon>Streptomycetaceae</taxon>
        <taxon>Streptomyces</taxon>
    </lineage>
</organism>
<accession>A0A6N7KZ32</accession>
<keyword evidence="1" id="KW-0732">Signal</keyword>
<dbReference type="Proteomes" id="UP000450000">
    <property type="component" value="Unassembled WGS sequence"/>
</dbReference>
<reference evidence="2 3" key="1">
    <citation type="submission" date="2019-09" db="EMBL/GenBank/DDBJ databases">
        <title>Genome Sequences of Streptomyces kaniharaensis ATCC 21070.</title>
        <authorList>
            <person name="Zhu W."/>
            <person name="De Crecy-Lagard V."/>
            <person name="Richards N.G."/>
        </authorList>
    </citation>
    <scope>NUCLEOTIDE SEQUENCE [LARGE SCALE GENOMIC DNA]</scope>
    <source>
        <strain evidence="2 3">SF-557</strain>
    </source>
</reference>
<dbReference type="OrthoDB" id="5147666at2"/>
<dbReference type="EMBL" id="WBOF01000003">
    <property type="protein sequence ID" value="MQS16956.1"/>
    <property type="molecule type" value="Genomic_DNA"/>
</dbReference>
<evidence type="ECO:0000256" key="1">
    <source>
        <dbReference type="SAM" id="SignalP"/>
    </source>
</evidence>
<gene>
    <name evidence="2" type="ORF">F7Q99_33405</name>
</gene>
<comment type="caution">
    <text evidence="2">The sequence shown here is derived from an EMBL/GenBank/DDBJ whole genome shotgun (WGS) entry which is preliminary data.</text>
</comment>
<feature type="signal peptide" evidence="1">
    <location>
        <begin position="1"/>
        <end position="23"/>
    </location>
</feature>
<protein>
    <recommendedName>
        <fullName evidence="4">WxL domain-containing protein</fullName>
    </recommendedName>
</protein>
<evidence type="ECO:0008006" key="4">
    <source>
        <dbReference type="Google" id="ProtNLM"/>
    </source>
</evidence>
<keyword evidence="3" id="KW-1185">Reference proteome</keyword>
<evidence type="ECO:0000313" key="2">
    <source>
        <dbReference type="EMBL" id="MQS16956.1"/>
    </source>
</evidence>
<evidence type="ECO:0000313" key="3">
    <source>
        <dbReference type="Proteomes" id="UP000450000"/>
    </source>
</evidence>
<dbReference type="RefSeq" id="WP_153468734.1">
    <property type="nucleotide sequence ID" value="NZ_WBOF01000003.1"/>
</dbReference>